<evidence type="ECO:0000256" key="4">
    <source>
        <dbReference type="ARBA" id="ARBA00022679"/>
    </source>
</evidence>
<dbReference type="SUPFAM" id="SSF53335">
    <property type="entry name" value="S-adenosyl-L-methionine-dependent methyltransferases"/>
    <property type="match status" value="1"/>
</dbReference>
<dbReference type="GO" id="GO:0005829">
    <property type="term" value="C:cytosol"/>
    <property type="evidence" value="ECO:0007669"/>
    <property type="project" value="TreeGrafter"/>
</dbReference>
<dbReference type="AlphaFoldDB" id="A0A7J9UXX6"/>
<dbReference type="PIRSF" id="PIRSF003078">
    <property type="entry name" value="GidB"/>
    <property type="match status" value="1"/>
</dbReference>
<keyword evidence="8" id="KW-1185">Reference proteome</keyword>
<reference evidence="7 8" key="1">
    <citation type="submission" date="2019-10" db="EMBL/GenBank/DDBJ databases">
        <title>Georgenia wutianyii sp. nov. and Georgenia yuyongxinii sp. nov. isolated from plateau pika (Ochotona curzoniae) in the Qinghai-Tibet plateau of China.</title>
        <authorList>
            <person name="Tian Z."/>
        </authorList>
    </citation>
    <scope>NUCLEOTIDE SEQUENCE [LARGE SCALE GENOMIC DNA]</scope>
    <source>
        <strain evidence="7 8">JCM 15130</strain>
    </source>
</reference>
<dbReference type="PANTHER" id="PTHR31760:SF0">
    <property type="entry name" value="S-ADENOSYL-L-METHIONINE-DEPENDENT METHYLTRANSFERASES SUPERFAMILY PROTEIN"/>
    <property type="match status" value="1"/>
</dbReference>
<keyword evidence="2" id="KW-0698">rRNA processing</keyword>
<dbReference type="Proteomes" id="UP000429644">
    <property type="component" value="Unassembled WGS sequence"/>
</dbReference>
<evidence type="ECO:0000313" key="7">
    <source>
        <dbReference type="EMBL" id="MPV89488.1"/>
    </source>
</evidence>
<gene>
    <name evidence="7" type="primary">rsmG</name>
    <name evidence="7" type="ORF">GB882_12490</name>
</gene>
<sequence length="216" mass="23401">VSAADEAPTPEVATAAVREYFGLAWAPVEHFAQMLVEEGELRGLIGPRELPRLWSRHLVNSAAVAPFLGERAAVADVGSGAGFPGIVLAAVRPDLEMHLVEPMERRIAWLGDVVEELGLDNVVLHHARAEELHKRASFDHVTARAVAAMDKLARWTVPLVRRGGTLVALKGQRASDEVESAKYVLKKLGVVSTSIHDVQPVAHIEATTVVVARKRD</sequence>
<organism evidence="7 8">
    <name type="scientific">Georgenia ruanii</name>
    <dbReference type="NCBI Taxonomy" id="348442"/>
    <lineage>
        <taxon>Bacteria</taxon>
        <taxon>Bacillati</taxon>
        <taxon>Actinomycetota</taxon>
        <taxon>Actinomycetes</taxon>
        <taxon>Micrococcales</taxon>
        <taxon>Bogoriellaceae</taxon>
        <taxon>Georgenia</taxon>
    </lineage>
</organism>
<accession>A0A7J9UXX6</accession>
<dbReference type="Gene3D" id="3.40.50.150">
    <property type="entry name" value="Vaccinia Virus protein VP39"/>
    <property type="match status" value="1"/>
</dbReference>
<protein>
    <recommendedName>
        <fullName evidence="6">Glucose-inhibited division protein B</fullName>
    </recommendedName>
</protein>
<dbReference type="EMBL" id="WHPD01002692">
    <property type="protein sequence ID" value="MPV89488.1"/>
    <property type="molecule type" value="Genomic_DNA"/>
</dbReference>
<comment type="caution">
    <text evidence="7">The sequence shown here is derived from an EMBL/GenBank/DDBJ whole genome shotgun (WGS) entry which is preliminary data.</text>
</comment>
<keyword evidence="5" id="KW-0949">S-adenosyl-L-methionine</keyword>
<dbReference type="InterPro" id="IPR003682">
    <property type="entry name" value="rRNA_ssu_MeTfrase_G"/>
</dbReference>
<keyword evidence="4 7" id="KW-0808">Transferase</keyword>
<dbReference type="InterPro" id="IPR029063">
    <property type="entry name" value="SAM-dependent_MTases_sf"/>
</dbReference>
<name>A0A7J9UXX6_9MICO</name>
<evidence type="ECO:0000313" key="8">
    <source>
        <dbReference type="Proteomes" id="UP000429644"/>
    </source>
</evidence>
<dbReference type="PANTHER" id="PTHR31760">
    <property type="entry name" value="S-ADENOSYL-L-METHIONINE-DEPENDENT METHYLTRANSFERASES SUPERFAMILY PROTEIN"/>
    <property type="match status" value="1"/>
</dbReference>
<dbReference type="CDD" id="cd02440">
    <property type="entry name" value="AdoMet_MTases"/>
    <property type="match status" value="1"/>
</dbReference>
<keyword evidence="1" id="KW-0963">Cytoplasm</keyword>
<evidence type="ECO:0000256" key="1">
    <source>
        <dbReference type="ARBA" id="ARBA00022490"/>
    </source>
</evidence>
<evidence type="ECO:0000256" key="2">
    <source>
        <dbReference type="ARBA" id="ARBA00022552"/>
    </source>
</evidence>
<evidence type="ECO:0000256" key="5">
    <source>
        <dbReference type="ARBA" id="ARBA00022691"/>
    </source>
</evidence>
<proteinExistence type="inferred from homology"/>
<dbReference type="NCBIfam" id="TIGR00138">
    <property type="entry name" value="rsmG_gidB"/>
    <property type="match status" value="1"/>
</dbReference>
<feature type="non-terminal residue" evidence="7">
    <location>
        <position position="1"/>
    </location>
</feature>
<keyword evidence="3 7" id="KW-0489">Methyltransferase</keyword>
<dbReference type="HAMAP" id="MF_00074">
    <property type="entry name" value="16SrRNA_methyltr_G"/>
    <property type="match status" value="1"/>
</dbReference>
<evidence type="ECO:0000256" key="6">
    <source>
        <dbReference type="ARBA" id="ARBA00031818"/>
    </source>
</evidence>
<dbReference type="Pfam" id="PF02527">
    <property type="entry name" value="GidB"/>
    <property type="match status" value="1"/>
</dbReference>
<evidence type="ECO:0000256" key="3">
    <source>
        <dbReference type="ARBA" id="ARBA00022603"/>
    </source>
</evidence>
<dbReference type="GO" id="GO:0070043">
    <property type="term" value="F:rRNA (guanine-N7-)-methyltransferase activity"/>
    <property type="evidence" value="ECO:0007669"/>
    <property type="project" value="TreeGrafter"/>
</dbReference>